<gene>
    <name evidence="9" type="ORF">DXD79_24350</name>
</gene>
<dbReference type="InterPro" id="IPR000515">
    <property type="entry name" value="MetI-like"/>
</dbReference>
<keyword evidence="4 7" id="KW-0812">Transmembrane</keyword>
<dbReference type="Gene3D" id="1.10.3720.10">
    <property type="entry name" value="MetI-like"/>
    <property type="match status" value="1"/>
</dbReference>
<feature type="transmembrane region" description="Helical" evidence="7">
    <location>
        <begin position="182"/>
        <end position="204"/>
    </location>
</feature>
<protein>
    <submittedName>
        <fullName evidence="9">Carbohydrate ABC transporter permease</fullName>
    </submittedName>
</protein>
<evidence type="ECO:0000256" key="2">
    <source>
        <dbReference type="ARBA" id="ARBA00022448"/>
    </source>
</evidence>
<keyword evidence="2 7" id="KW-0813">Transport</keyword>
<dbReference type="PANTHER" id="PTHR43744">
    <property type="entry name" value="ABC TRANSPORTER PERMEASE PROTEIN MG189-RELATED-RELATED"/>
    <property type="match status" value="1"/>
</dbReference>
<dbReference type="Proteomes" id="UP000263014">
    <property type="component" value="Unassembled WGS sequence"/>
</dbReference>
<evidence type="ECO:0000256" key="4">
    <source>
        <dbReference type="ARBA" id="ARBA00022692"/>
    </source>
</evidence>
<reference evidence="9 10" key="1">
    <citation type="submission" date="2018-08" db="EMBL/GenBank/DDBJ databases">
        <title>A genome reference for cultivated species of the human gut microbiota.</title>
        <authorList>
            <person name="Zou Y."/>
            <person name="Xue W."/>
            <person name="Luo G."/>
        </authorList>
    </citation>
    <scope>NUCLEOTIDE SEQUENCE [LARGE SCALE GENOMIC DNA]</scope>
    <source>
        <strain evidence="9 10">TM09-12</strain>
    </source>
</reference>
<feature type="transmembrane region" description="Helical" evidence="7">
    <location>
        <begin position="12"/>
        <end position="30"/>
    </location>
</feature>
<dbReference type="PROSITE" id="PS50928">
    <property type="entry name" value="ABC_TM1"/>
    <property type="match status" value="1"/>
</dbReference>
<comment type="similarity">
    <text evidence="7">Belongs to the binding-protein-dependent transport system permease family.</text>
</comment>
<evidence type="ECO:0000256" key="6">
    <source>
        <dbReference type="ARBA" id="ARBA00023136"/>
    </source>
</evidence>
<evidence type="ECO:0000256" key="3">
    <source>
        <dbReference type="ARBA" id="ARBA00022475"/>
    </source>
</evidence>
<comment type="subcellular location">
    <subcellularLocation>
        <location evidence="1 7">Cell membrane</location>
        <topology evidence="1 7">Multi-pass membrane protein</topology>
    </subcellularLocation>
</comment>
<feature type="transmembrane region" description="Helical" evidence="7">
    <location>
        <begin position="258"/>
        <end position="277"/>
    </location>
</feature>
<dbReference type="SUPFAM" id="SSF161098">
    <property type="entry name" value="MetI-like"/>
    <property type="match status" value="1"/>
</dbReference>
<evidence type="ECO:0000256" key="7">
    <source>
        <dbReference type="RuleBase" id="RU363032"/>
    </source>
</evidence>
<dbReference type="EMBL" id="QSON01000014">
    <property type="protein sequence ID" value="RGI99191.1"/>
    <property type="molecule type" value="Genomic_DNA"/>
</dbReference>
<dbReference type="InterPro" id="IPR035906">
    <property type="entry name" value="MetI-like_sf"/>
</dbReference>
<keyword evidence="3" id="KW-1003">Cell membrane</keyword>
<dbReference type="GO" id="GO:0005886">
    <property type="term" value="C:plasma membrane"/>
    <property type="evidence" value="ECO:0007669"/>
    <property type="project" value="UniProtKB-SubCell"/>
</dbReference>
<proteinExistence type="inferred from homology"/>
<evidence type="ECO:0000259" key="8">
    <source>
        <dbReference type="PROSITE" id="PS50928"/>
    </source>
</evidence>
<name>A0A374P321_9FIRM</name>
<dbReference type="PANTHER" id="PTHR43744:SF9">
    <property type="entry name" value="POLYGALACTURONAN_RHAMNOGALACTURONAN TRANSPORT SYSTEM PERMEASE PROTEIN YTCP"/>
    <property type="match status" value="1"/>
</dbReference>
<dbReference type="GO" id="GO:0055085">
    <property type="term" value="P:transmembrane transport"/>
    <property type="evidence" value="ECO:0007669"/>
    <property type="project" value="InterPro"/>
</dbReference>
<evidence type="ECO:0000313" key="10">
    <source>
        <dbReference type="Proteomes" id="UP000263014"/>
    </source>
</evidence>
<evidence type="ECO:0000313" key="9">
    <source>
        <dbReference type="EMBL" id="RGI99191.1"/>
    </source>
</evidence>
<dbReference type="AlphaFoldDB" id="A0A374P321"/>
<feature type="transmembrane region" description="Helical" evidence="7">
    <location>
        <begin position="143"/>
        <end position="161"/>
    </location>
</feature>
<dbReference type="RefSeq" id="WP_117631381.1">
    <property type="nucleotide sequence ID" value="NZ_QSON01000014.1"/>
</dbReference>
<dbReference type="Pfam" id="PF00528">
    <property type="entry name" value="BPD_transp_1"/>
    <property type="match status" value="1"/>
</dbReference>
<keyword evidence="5 7" id="KW-1133">Transmembrane helix</keyword>
<feature type="transmembrane region" description="Helical" evidence="7">
    <location>
        <begin position="111"/>
        <end position="131"/>
    </location>
</feature>
<keyword evidence="6 7" id="KW-0472">Membrane</keyword>
<accession>A0A374P321</accession>
<evidence type="ECO:0000256" key="1">
    <source>
        <dbReference type="ARBA" id="ARBA00004651"/>
    </source>
</evidence>
<organism evidence="9 10">
    <name type="scientific">Hungatella hathewayi</name>
    <dbReference type="NCBI Taxonomy" id="154046"/>
    <lineage>
        <taxon>Bacteria</taxon>
        <taxon>Bacillati</taxon>
        <taxon>Bacillota</taxon>
        <taxon>Clostridia</taxon>
        <taxon>Lachnospirales</taxon>
        <taxon>Lachnospiraceae</taxon>
        <taxon>Hungatella</taxon>
    </lineage>
</organism>
<feature type="transmembrane region" description="Helical" evidence="7">
    <location>
        <begin position="78"/>
        <end position="99"/>
    </location>
</feature>
<dbReference type="CDD" id="cd06261">
    <property type="entry name" value="TM_PBP2"/>
    <property type="match status" value="1"/>
</dbReference>
<feature type="domain" description="ABC transmembrane type-1" evidence="8">
    <location>
        <begin position="74"/>
        <end position="264"/>
    </location>
</feature>
<sequence length="292" mass="32550">MKKKRITLFDCINYIIMAAVLVVCVYPFLYELAVSLSDGKAVAAGKVTIVPNGFNFHSFKYVLTASRLGVLSGLINSVLYSAIGTLVAVVVTFMTAYVLTRKKFRARKVIMMMFMVTYVFEAGLIPTYIILNGLGFVNNPLVMIIPAAISTYLLIIMRTFLSQVPSSLEEAALMDGANDWQIMMRIYFPISKPAIATIALFYLVQKWNDFLTPLIYLKKEILRPLQLVLYNFTVTTNGLGSPLENVYVDGIMLSYRTLTAAIVIITIVPILCAYPFAQKYFTSGLMVGSVKE</sequence>
<evidence type="ECO:0000256" key="5">
    <source>
        <dbReference type="ARBA" id="ARBA00022989"/>
    </source>
</evidence>
<comment type="caution">
    <text evidence="9">The sequence shown here is derived from an EMBL/GenBank/DDBJ whole genome shotgun (WGS) entry which is preliminary data.</text>
</comment>